<dbReference type="AlphaFoldDB" id="A0A139HQY9"/>
<organism evidence="1 2">
    <name type="scientific">Pseudocercospora eumusae</name>
    <dbReference type="NCBI Taxonomy" id="321146"/>
    <lineage>
        <taxon>Eukaryota</taxon>
        <taxon>Fungi</taxon>
        <taxon>Dikarya</taxon>
        <taxon>Ascomycota</taxon>
        <taxon>Pezizomycotina</taxon>
        <taxon>Dothideomycetes</taxon>
        <taxon>Dothideomycetidae</taxon>
        <taxon>Mycosphaerellales</taxon>
        <taxon>Mycosphaerellaceae</taxon>
        <taxon>Pseudocercospora</taxon>
    </lineage>
</organism>
<evidence type="ECO:0008006" key="3">
    <source>
        <dbReference type="Google" id="ProtNLM"/>
    </source>
</evidence>
<dbReference type="STRING" id="321146.A0A139HQY9"/>
<dbReference type="PANTHER" id="PTHR43677">
    <property type="entry name" value="SHORT-CHAIN DEHYDROGENASE/REDUCTASE"/>
    <property type="match status" value="1"/>
</dbReference>
<dbReference type="SUPFAM" id="SSF50129">
    <property type="entry name" value="GroES-like"/>
    <property type="match status" value="1"/>
</dbReference>
<sequence>MYQAQIQSWGSNPECIQVPDLPQPGPEEVHIKVLAVGVHRVVRSRASGRHYSSGQLPHVPGVDGIGTITSTHQKCYFFSMTSPIMSEYLNLPKTSVFPLPDDTDPVHFAASVNPAMSSWMAFKGRTSGLQEGFTCLVLGATSASGRMAIPLARALGAGKVIGAARNREALNSLGLNQTIVIQDEAENTDFSNLDDVDVVIDYVYGGLAAHLLRSLKTPKPVQYVHVGALSGEMELGVPGEILRAKDLTIRGSGPGAWDMKGFAKTLPELLEAVPKVSKQATKVVSFVDIEKEWDHKGPERLVFVP</sequence>
<dbReference type="OrthoDB" id="809632at2759"/>
<dbReference type="GO" id="GO:0016491">
    <property type="term" value="F:oxidoreductase activity"/>
    <property type="evidence" value="ECO:0007669"/>
    <property type="project" value="TreeGrafter"/>
</dbReference>
<reference evidence="1 2" key="1">
    <citation type="submission" date="2015-07" db="EMBL/GenBank/DDBJ databases">
        <title>Comparative genomics of the Sigatoka disease complex on banana suggests a link between parallel evolutionary changes in Pseudocercospora fijiensis and Pseudocercospora eumusae and increased virulence on the banana host.</title>
        <authorList>
            <person name="Chang T.-C."/>
            <person name="Salvucci A."/>
            <person name="Crous P.W."/>
            <person name="Stergiopoulos I."/>
        </authorList>
    </citation>
    <scope>NUCLEOTIDE SEQUENCE [LARGE SCALE GENOMIC DNA]</scope>
    <source>
        <strain evidence="1 2">CBS 114824</strain>
    </source>
</reference>
<comment type="caution">
    <text evidence="1">The sequence shown here is derived from an EMBL/GenBank/DDBJ whole genome shotgun (WGS) entry which is preliminary data.</text>
</comment>
<dbReference type="EMBL" id="LFZN01000018">
    <property type="protein sequence ID" value="KXT04819.1"/>
    <property type="molecule type" value="Genomic_DNA"/>
</dbReference>
<dbReference type="Gene3D" id="3.90.180.10">
    <property type="entry name" value="Medium-chain alcohol dehydrogenases, catalytic domain"/>
    <property type="match status" value="1"/>
</dbReference>
<evidence type="ECO:0000313" key="1">
    <source>
        <dbReference type="EMBL" id="KXT04819.1"/>
    </source>
</evidence>
<dbReference type="PANTHER" id="PTHR43677:SF11">
    <property type="entry name" value="ZINC-CONTAINING ALCOHOL DEHYDROGENASE"/>
    <property type="match status" value="1"/>
</dbReference>
<keyword evidence="2" id="KW-1185">Reference proteome</keyword>
<dbReference type="InterPro" id="IPR036291">
    <property type="entry name" value="NAD(P)-bd_dom_sf"/>
</dbReference>
<gene>
    <name evidence="1" type="ORF">AC578_9717</name>
</gene>
<accession>A0A139HQY9</accession>
<name>A0A139HQY9_9PEZI</name>
<evidence type="ECO:0000313" key="2">
    <source>
        <dbReference type="Proteomes" id="UP000070133"/>
    </source>
</evidence>
<dbReference type="InterPro" id="IPR051397">
    <property type="entry name" value="Zn-ADH-like_protein"/>
</dbReference>
<dbReference type="Proteomes" id="UP000070133">
    <property type="component" value="Unassembled WGS sequence"/>
</dbReference>
<dbReference type="SUPFAM" id="SSF51735">
    <property type="entry name" value="NAD(P)-binding Rossmann-fold domains"/>
    <property type="match status" value="1"/>
</dbReference>
<protein>
    <recommendedName>
        <fullName evidence="3">Enoyl reductase (ER) domain-containing protein</fullName>
    </recommendedName>
</protein>
<dbReference type="Gene3D" id="3.40.50.720">
    <property type="entry name" value="NAD(P)-binding Rossmann-like Domain"/>
    <property type="match status" value="1"/>
</dbReference>
<proteinExistence type="predicted"/>
<dbReference type="InterPro" id="IPR011032">
    <property type="entry name" value="GroES-like_sf"/>
</dbReference>